<organism evidence="15 16">
    <name type="scientific">Duganella guangzhouensis</name>
    <dbReference type="NCBI Taxonomy" id="2666084"/>
    <lineage>
        <taxon>Bacteria</taxon>
        <taxon>Pseudomonadati</taxon>
        <taxon>Pseudomonadota</taxon>
        <taxon>Betaproteobacteria</taxon>
        <taxon>Burkholderiales</taxon>
        <taxon>Oxalobacteraceae</taxon>
        <taxon>Telluria group</taxon>
        <taxon>Duganella</taxon>
    </lineage>
</organism>
<dbReference type="InterPro" id="IPR012910">
    <property type="entry name" value="Plug_dom"/>
</dbReference>
<evidence type="ECO:0000256" key="13">
    <source>
        <dbReference type="SAM" id="MobiDB-lite"/>
    </source>
</evidence>
<evidence type="ECO:0000256" key="10">
    <source>
        <dbReference type="ARBA" id="ARBA00023237"/>
    </source>
</evidence>
<gene>
    <name evidence="15" type="ORF">GJ699_06770</name>
</gene>
<accession>A0A6I2KVZ9</accession>
<feature type="region of interest" description="Disordered" evidence="13">
    <location>
        <begin position="165"/>
        <end position="186"/>
    </location>
</feature>
<keyword evidence="10 11" id="KW-0998">Cell outer membrane</keyword>
<dbReference type="InterPro" id="IPR000531">
    <property type="entry name" value="Beta-barrel_TonB"/>
</dbReference>
<evidence type="ECO:0000256" key="7">
    <source>
        <dbReference type="ARBA" id="ARBA00023065"/>
    </source>
</evidence>
<evidence type="ECO:0000256" key="3">
    <source>
        <dbReference type="ARBA" id="ARBA00022452"/>
    </source>
</evidence>
<comment type="subcellular location">
    <subcellularLocation>
        <location evidence="1 11">Cell outer membrane</location>
        <topology evidence="1 11">Multi-pass membrane protein</topology>
    </subcellularLocation>
</comment>
<dbReference type="Gene3D" id="3.55.50.30">
    <property type="match status" value="1"/>
</dbReference>
<keyword evidence="7" id="KW-0406">Ion transport</keyword>
<comment type="similarity">
    <text evidence="11 12">Belongs to the TonB-dependent receptor family.</text>
</comment>
<dbReference type="SMART" id="SM00965">
    <property type="entry name" value="STN"/>
    <property type="match status" value="1"/>
</dbReference>
<dbReference type="SUPFAM" id="SSF56935">
    <property type="entry name" value="Porins"/>
    <property type="match status" value="1"/>
</dbReference>
<evidence type="ECO:0000256" key="11">
    <source>
        <dbReference type="PROSITE-ProRule" id="PRU01360"/>
    </source>
</evidence>
<keyword evidence="5 11" id="KW-0812">Transmembrane</keyword>
<dbReference type="EMBL" id="WKJK01000003">
    <property type="protein sequence ID" value="MRW89680.1"/>
    <property type="molecule type" value="Genomic_DNA"/>
</dbReference>
<dbReference type="InterPro" id="IPR036942">
    <property type="entry name" value="Beta-barrel_TonB_sf"/>
</dbReference>
<reference evidence="15 16" key="1">
    <citation type="submission" date="2019-11" db="EMBL/GenBank/DDBJ databases">
        <title>Novel species isolated from a subtropical stream in China.</title>
        <authorList>
            <person name="Lu H."/>
        </authorList>
    </citation>
    <scope>NUCLEOTIDE SEQUENCE [LARGE SCALE GENOMIC DNA]</scope>
    <source>
        <strain evidence="15 16">FT80W</strain>
    </source>
</reference>
<evidence type="ECO:0000256" key="4">
    <source>
        <dbReference type="ARBA" id="ARBA00022496"/>
    </source>
</evidence>
<sequence>MVGEAPRSRCHNFVRHVLQKPQHILAILAVTQLLALPAALAQDATRHQYQLAGAPLEKTLLRIASESGVALAYDPKLLESARSAPVNGNYSATEAITRALEGSGFELVSTGGGRTLTIRRTVAAPSASRPAVQQLMAPVALRAPVAAAAAVAAAPNTEVLARVTVSGTRRPGTNQESDDVQRAPTSSYRVSGEVLEEQNLTTLEDLQQLVPGLVIQSTDPSDTQITIRGVGDGGGQASGDANIGMPSSVAIYVDNVYLPRAGMLSSGLGDIAYAEVLSGAQGTMFGANATGGVLNLQTRAPSFTPEASASVSYGQNGYTRGRAMLSGPLSENWAGRLNLVYTNNDGAVTNVRNNHSLNGVTSSGVRGQLLYKQGEKFNLRLSADLNITNSSPTSVLLSTNTFSGVDSFLKHSTAVGNHVVFGPNVDLDDENNVHTKQGGVSAEANWKFDNGYKLRSVTSYRYFRTDPVYADGLSVAVYNNTGTQVLDRTWSQELRLDSPAGEKFDYALGLTYLGENLNTTAHTRYTNNKLAGVYYDATSYNGLDIIRLGTLHDNMLSPYVQGTLHIAPTWDLVGGVRANYEEKGGQFIRYNKAAFNSGYIKEYYVLPSGTLVLKHELSPEWSSYLAGSYGEKSGGLNISAGAAKAAGYDTLIIKPEKTKSLELGVKGALLDNKVNLKADVFLTEVSDFQTQGYDPDTQQTYLMNAGTFRSRGAEVSVAAAITRNWDATLAGVFNDAYYTDYANARCPAEVTLSPSPPASCNLTGERVFNAPRVTWNASTRYSWRSDNGLKNFVSARYSYRGWMYGTVDNSYLTRVSGYGLAAFAAGTGRKLEHGEWSASVWVNNAFDKQYYRRVVSGDYGSVWGWLGESRTFGATLSYKY</sequence>
<keyword evidence="8 12" id="KW-0798">TonB box</keyword>
<feature type="domain" description="Secretin/TonB short N-terminal" evidence="14">
    <location>
        <begin position="69"/>
        <end position="121"/>
    </location>
</feature>
<comment type="caution">
    <text evidence="15">The sequence shown here is derived from an EMBL/GenBank/DDBJ whole genome shotgun (WGS) entry which is preliminary data.</text>
</comment>
<name>A0A6I2KVZ9_9BURK</name>
<dbReference type="AlphaFoldDB" id="A0A6I2KVZ9"/>
<dbReference type="Pfam" id="PF07715">
    <property type="entry name" value="Plug"/>
    <property type="match status" value="1"/>
</dbReference>
<evidence type="ECO:0000256" key="9">
    <source>
        <dbReference type="ARBA" id="ARBA00023136"/>
    </source>
</evidence>
<keyword evidence="2 11" id="KW-0813">Transport</keyword>
<evidence type="ECO:0000256" key="5">
    <source>
        <dbReference type="ARBA" id="ARBA00022692"/>
    </source>
</evidence>
<evidence type="ECO:0000256" key="12">
    <source>
        <dbReference type="RuleBase" id="RU003357"/>
    </source>
</evidence>
<keyword evidence="16" id="KW-1185">Reference proteome</keyword>
<dbReference type="Pfam" id="PF00593">
    <property type="entry name" value="TonB_dep_Rec_b-barrel"/>
    <property type="match status" value="1"/>
</dbReference>
<keyword evidence="9 11" id="KW-0472">Membrane</keyword>
<protein>
    <submittedName>
        <fullName evidence="15">TonB-dependent receptor plug domain-containing protein</fullName>
    </submittedName>
</protein>
<evidence type="ECO:0000313" key="16">
    <source>
        <dbReference type="Proteomes" id="UP000433309"/>
    </source>
</evidence>
<dbReference type="PANTHER" id="PTHR32552:SF81">
    <property type="entry name" value="TONB-DEPENDENT OUTER MEMBRANE RECEPTOR"/>
    <property type="match status" value="1"/>
</dbReference>
<dbReference type="InterPro" id="IPR039426">
    <property type="entry name" value="TonB-dep_rcpt-like"/>
</dbReference>
<evidence type="ECO:0000259" key="14">
    <source>
        <dbReference type="SMART" id="SM00965"/>
    </source>
</evidence>
<proteinExistence type="inferred from homology"/>
<keyword evidence="4" id="KW-0410">Iron transport</keyword>
<evidence type="ECO:0000313" key="15">
    <source>
        <dbReference type="EMBL" id="MRW89680.1"/>
    </source>
</evidence>
<keyword evidence="15" id="KW-0675">Receptor</keyword>
<dbReference type="PROSITE" id="PS52016">
    <property type="entry name" value="TONB_DEPENDENT_REC_3"/>
    <property type="match status" value="1"/>
</dbReference>
<evidence type="ECO:0000256" key="1">
    <source>
        <dbReference type="ARBA" id="ARBA00004571"/>
    </source>
</evidence>
<evidence type="ECO:0000256" key="8">
    <source>
        <dbReference type="ARBA" id="ARBA00023077"/>
    </source>
</evidence>
<keyword evidence="6" id="KW-0408">Iron</keyword>
<dbReference type="GO" id="GO:0009279">
    <property type="term" value="C:cell outer membrane"/>
    <property type="evidence" value="ECO:0007669"/>
    <property type="project" value="UniProtKB-SubCell"/>
</dbReference>
<evidence type="ECO:0000256" key="2">
    <source>
        <dbReference type="ARBA" id="ARBA00022448"/>
    </source>
</evidence>
<dbReference type="Gene3D" id="2.40.170.20">
    <property type="entry name" value="TonB-dependent receptor, beta-barrel domain"/>
    <property type="match status" value="1"/>
</dbReference>
<dbReference type="InterPro" id="IPR011662">
    <property type="entry name" value="Secretin/TonB_short_N"/>
</dbReference>
<feature type="compositionally biased region" description="Polar residues" evidence="13">
    <location>
        <begin position="165"/>
        <end position="175"/>
    </location>
</feature>
<keyword evidence="3 11" id="KW-1134">Transmembrane beta strand</keyword>
<dbReference type="PANTHER" id="PTHR32552">
    <property type="entry name" value="FERRICHROME IRON RECEPTOR-RELATED"/>
    <property type="match status" value="1"/>
</dbReference>
<dbReference type="Proteomes" id="UP000433309">
    <property type="component" value="Unassembled WGS sequence"/>
</dbReference>
<dbReference type="GO" id="GO:0006826">
    <property type="term" value="P:iron ion transport"/>
    <property type="evidence" value="ECO:0007669"/>
    <property type="project" value="UniProtKB-KW"/>
</dbReference>
<evidence type="ECO:0000256" key="6">
    <source>
        <dbReference type="ARBA" id="ARBA00023004"/>
    </source>
</evidence>